<keyword evidence="1" id="KW-0732">Signal</keyword>
<feature type="chain" id="PRO_5019136275" description="Chitin-binding type-4 domain-containing protein" evidence="1">
    <location>
        <begin position="21"/>
        <end position="608"/>
    </location>
</feature>
<organism evidence="2 3">
    <name type="scientific">Cytospora leucostoma</name>
    <dbReference type="NCBI Taxonomy" id="1230097"/>
    <lineage>
        <taxon>Eukaryota</taxon>
        <taxon>Fungi</taxon>
        <taxon>Dikarya</taxon>
        <taxon>Ascomycota</taxon>
        <taxon>Pezizomycotina</taxon>
        <taxon>Sordariomycetes</taxon>
        <taxon>Sordariomycetidae</taxon>
        <taxon>Diaporthales</taxon>
        <taxon>Cytosporaceae</taxon>
        <taxon>Cytospora</taxon>
    </lineage>
</organism>
<dbReference type="PANTHER" id="PTHR36182">
    <property type="entry name" value="PROTEIN, PUTATIVE (AFU_ORTHOLOGUE AFUA_6G10930)-RELATED"/>
    <property type="match status" value="1"/>
</dbReference>
<evidence type="ECO:0008006" key="4">
    <source>
        <dbReference type="Google" id="ProtNLM"/>
    </source>
</evidence>
<dbReference type="STRING" id="1230097.A0A423W661"/>
<dbReference type="PANTHER" id="PTHR36182:SF2">
    <property type="entry name" value="LYTIC POLYSACCHARIDE MONOOXYGENASE"/>
    <property type="match status" value="1"/>
</dbReference>
<dbReference type="OrthoDB" id="2342176at2759"/>
<dbReference type="EMBL" id="LKEB01000060">
    <property type="protein sequence ID" value="ROV98839.1"/>
    <property type="molecule type" value="Genomic_DNA"/>
</dbReference>
<proteinExistence type="predicted"/>
<protein>
    <recommendedName>
        <fullName evidence="4">Chitin-binding type-4 domain-containing protein</fullName>
    </recommendedName>
</protein>
<dbReference type="InParanoid" id="A0A423W661"/>
<accession>A0A423W661</accession>
<sequence>MTWFTTTVASALALSGMCSAHMILANPKPYGDPDNSPLTSSNYPCQISGDASTFYSTDGLSNTVAAGESLTMSFTGSAVHGGGSCQVALTTDMQPSKTTRWSVILSIEGGCPTKDGTTASTYDVKIPSDIAAGTYSYAWTWTSKLSGTQEYYMNCAPLTVTSGSSKRSTDISPRSDSLDNYPPLAVYNLAELNSCKSELSSSPLYPYPGSTVEHLAEGEPAYANITGTDCFATGAAEATTAAATAAAATSSASGFLTSVVAATSSAAAAATTQAATSAAAAAAAATAAASEPLVELGLVAGSYYNDIGTPHSFPYVLPFFLEMLHIVVNIEPPEKVCHDLSLMKRLLAAFEGNPERHTIMEDLRQDCRRDMSALFGVIQRAKWEVIKKVPKAFKGRGVFKSTVPSTTSLKRRAKINIQGAVERFQKVAAESVEEYHNLSLLISTLDARLLETRADLECAMARVVFKVLENVAVGKAEAWSQNWVQMKATNAWMYSGLDELGSKLAEMQGCLNDWKADYLQALNEVSGQEIPEQDSRPQGIISHFKLEYNDQRETRKTLSDLELEQGDLREAQRSLAVRRSLEPHSGQQRLEEARQRFRLRTIARLFTQ</sequence>
<reference evidence="2 3" key="1">
    <citation type="submission" date="2015-09" db="EMBL/GenBank/DDBJ databases">
        <title>Host preference determinants of Valsa canker pathogens revealed by comparative genomics.</title>
        <authorList>
            <person name="Yin Z."/>
            <person name="Huang L."/>
        </authorList>
    </citation>
    <scope>NUCLEOTIDE SEQUENCE [LARGE SCALE GENOMIC DNA]</scope>
    <source>
        <strain evidence="2 3">SXYLt</strain>
    </source>
</reference>
<name>A0A423W661_9PEZI</name>
<dbReference type="Gene3D" id="2.70.50.70">
    <property type="match status" value="1"/>
</dbReference>
<evidence type="ECO:0000256" key="1">
    <source>
        <dbReference type="SAM" id="SignalP"/>
    </source>
</evidence>
<dbReference type="Proteomes" id="UP000285146">
    <property type="component" value="Unassembled WGS sequence"/>
</dbReference>
<comment type="caution">
    <text evidence="2">The sequence shown here is derived from an EMBL/GenBank/DDBJ whole genome shotgun (WGS) entry which is preliminary data.</text>
</comment>
<dbReference type="AlphaFoldDB" id="A0A423W661"/>
<evidence type="ECO:0000313" key="3">
    <source>
        <dbReference type="Proteomes" id="UP000285146"/>
    </source>
</evidence>
<feature type="signal peptide" evidence="1">
    <location>
        <begin position="1"/>
        <end position="20"/>
    </location>
</feature>
<gene>
    <name evidence="2" type="ORF">VPNG_08381</name>
</gene>
<keyword evidence="3" id="KW-1185">Reference proteome</keyword>
<evidence type="ECO:0000313" key="2">
    <source>
        <dbReference type="EMBL" id="ROV98839.1"/>
    </source>
</evidence>